<reference evidence="1 2" key="1">
    <citation type="submission" date="2021-04" db="EMBL/GenBank/DDBJ databases">
        <title>Pseudomonas rustica sp. nov. isolated from raw milk.</title>
        <authorList>
            <person name="Fiedler G."/>
            <person name="Gieschler S."/>
            <person name="Kabisch J."/>
            <person name="Grimmler C."/>
            <person name="Brinks E."/>
            <person name="Wagner N."/>
            <person name="Hetzer B."/>
            <person name="Franz C.M.A.P."/>
            <person name="Boehnlein C."/>
        </authorList>
    </citation>
    <scope>NUCLEOTIDE SEQUENCE [LARGE SCALE GENOMIC DNA]</scope>
    <source>
        <strain evidence="1 2">MBT-4</strain>
    </source>
</reference>
<proteinExistence type="predicted"/>
<dbReference type="EMBL" id="JAGYHF010000014">
    <property type="protein sequence ID" value="MBS4081288.1"/>
    <property type="molecule type" value="Genomic_DNA"/>
</dbReference>
<dbReference type="RefSeq" id="WP_212546133.1">
    <property type="nucleotide sequence ID" value="NZ_JAGYHF010000014.1"/>
</dbReference>
<name>A0ABS5N472_9PSED</name>
<evidence type="ECO:0000313" key="2">
    <source>
        <dbReference type="Proteomes" id="UP000676035"/>
    </source>
</evidence>
<accession>A0ABS5N472</accession>
<dbReference type="Pfam" id="PF15594">
    <property type="entry name" value="Imm50"/>
    <property type="match status" value="1"/>
</dbReference>
<evidence type="ECO:0000313" key="1">
    <source>
        <dbReference type="EMBL" id="MBS4081288.1"/>
    </source>
</evidence>
<protein>
    <recommendedName>
        <fullName evidence="3">Immunity protein 50</fullName>
    </recommendedName>
</protein>
<gene>
    <name evidence="1" type="ORF">KFS80_23645</name>
</gene>
<comment type="caution">
    <text evidence="1">The sequence shown here is derived from an EMBL/GenBank/DDBJ whole genome shotgun (WGS) entry which is preliminary data.</text>
</comment>
<evidence type="ECO:0008006" key="3">
    <source>
        <dbReference type="Google" id="ProtNLM"/>
    </source>
</evidence>
<organism evidence="1 2">
    <name type="scientific">Pseudomonas rustica</name>
    <dbReference type="NCBI Taxonomy" id="2827099"/>
    <lineage>
        <taxon>Bacteria</taxon>
        <taxon>Pseudomonadati</taxon>
        <taxon>Pseudomonadota</taxon>
        <taxon>Gammaproteobacteria</taxon>
        <taxon>Pseudomonadales</taxon>
        <taxon>Pseudomonadaceae</taxon>
        <taxon>Pseudomonas</taxon>
    </lineage>
</organism>
<dbReference type="InterPro" id="IPR028957">
    <property type="entry name" value="Imm50"/>
</dbReference>
<dbReference type="Proteomes" id="UP000676035">
    <property type="component" value="Unassembled WGS sequence"/>
</dbReference>
<sequence length="129" mass="14886">MWTSSISNKKQWTSIFGESHSPAKMCISYARFEGNCIYLKLHSEIEQAFAPKKWLEKQYNEYEFGIYINNVKDIKVENFSFTGVARISITNNDQIYKFKLEINDSCSATFKAESITIANIKAYRNDGAI</sequence>
<keyword evidence="2" id="KW-1185">Reference proteome</keyword>